<gene>
    <name evidence="7" type="ORF">H8S07_03030</name>
</gene>
<dbReference type="EMBL" id="JACOOY010000003">
    <property type="protein sequence ID" value="MBC5664263.1"/>
    <property type="molecule type" value="Genomic_DNA"/>
</dbReference>
<name>A0ABR7ESD6_9FIRM</name>
<evidence type="ECO:0000313" key="8">
    <source>
        <dbReference type="Proteomes" id="UP000647235"/>
    </source>
</evidence>
<proteinExistence type="inferred from homology"/>
<dbReference type="Gene3D" id="3.40.1190.20">
    <property type="match status" value="1"/>
</dbReference>
<dbReference type="PANTHER" id="PTHR43085">
    <property type="entry name" value="HEXOKINASE FAMILY MEMBER"/>
    <property type="match status" value="1"/>
</dbReference>
<dbReference type="Pfam" id="PF00294">
    <property type="entry name" value="PfkB"/>
    <property type="match status" value="1"/>
</dbReference>
<protein>
    <submittedName>
        <fullName evidence="7">Carbohydrate kinase</fullName>
    </submittedName>
</protein>
<reference evidence="7 8" key="1">
    <citation type="submission" date="2020-08" db="EMBL/GenBank/DDBJ databases">
        <title>Genome public.</title>
        <authorList>
            <person name="Liu C."/>
            <person name="Sun Q."/>
        </authorList>
    </citation>
    <scope>NUCLEOTIDE SEQUENCE [LARGE SCALE GENOMIC DNA]</scope>
    <source>
        <strain evidence="7 8">NSJ-36</strain>
    </source>
</reference>
<dbReference type="InterPro" id="IPR029056">
    <property type="entry name" value="Ribokinase-like"/>
</dbReference>
<keyword evidence="3" id="KW-0547">Nucleotide-binding</keyword>
<organism evidence="7 8">
    <name type="scientific">Dorea hominis</name>
    <dbReference type="NCBI Taxonomy" id="2763040"/>
    <lineage>
        <taxon>Bacteria</taxon>
        <taxon>Bacillati</taxon>
        <taxon>Bacillota</taxon>
        <taxon>Clostridia</taxon>
        <taxon>Lachnospirales</taxon>
        <taxon>Lachnospiraceae</taxon>
        <taxon>Dorea</taxon>
    </lineage>
</organism>
<dbReference type="InterPro" id="IPR011611">
    <property type="entry name" value="PfkB_dom"/>
</dbReference>
<dbReference type="PANTHER" id="PTHR43085:SF1">
    <property type="entry name" value="PSEUDOURIDINE KINASE-RELATED"/>
    <property type="match status" value="1"/>
</dbReference>
<dbReference type="InterPro" id="IPR050306">
    <property type="entry name" value="PfkB_Carbo_kinase"/>
</dbReference>
<evidence type="ECO:0000259" key="6">
    <source>
        <dbReference type="Pfam" id="PF00294"/>
    </source>
</evidence>
<comment type="similarity">
    <text evidence="1">Belongs to the carbohydrate kinase PfkB family.</text>
</comment>
<accession>A0ABR7ESD6</accession>
<sequence length="319" mass="35445">MKKFDVTALGELLVDFTENGISAQGNTLLEANPGGAPCNVLAMLKNLGKKTAFIGKIGNDALGKMLKKTVEDQGICIDNLVEDEEIHTTLAFVHSDKDGDRSFSFYRNPGADLMLQWEEINVDFLVNTKIFHFGTLSMTEEEIKNVTKKAVQKAKENGVLISFDPNFRPPLWKDMEDARQQMWYGIGQCDILKISDDEILFLTGTKDIDEGIARIREKSHAKLICATMGKNGSKVYYKGKTVFGRPFLRKDTIETTGAGDTFMACVLNTVLEKGLEQLTQESLTEMLLFANAASSIITTRKGALKVMPQRQEILDCLIS</sequence>
<keyword evidence="5" id="KW-0067">ATP-binding</keyword>
<dbReference type="RefSeq" id="WP_117537518.1">
    <property type="nucleotide sequence ID" value="NZ_JACOOY010000003.1"/>
</dbReference>
<evidence type="ECO:0000256" key="2">
    <source>
        <dbReference type="ARBA" id="ARBA00022679"/>
    </source>
</evidence>
<dbReference type="SUPFAM" id="SSF53613">
    <property type="entry name" value="Ribokinase-like"/>
    <property type="match status" value="1"/>
</dbReference>
<evidence type="ECO:0000256" key="1">
    <source>
        <dbReference type="ARBA" id="ARBA00010688"/>
    </source>
</evidence>
<evidence type="ECO:0000256" key="4">
    <source>
        <dbReference type="ARBA" id="ARBA00022777"/>
    </source>
</evidence>
<keyword evidence="2" id="KW-0808">Transferase</keyword>
<feature type="domain" description="Carbohydrate kinase PfkB" evidence="6">
    <location>
        <begin position="8"/>
        <end position="308"/>
    </location>
</feature>
<dbReference type="Proteomes" id="UP000647235">
    <property type="component" value="Unassembled WGS sequence"/>
</dbReference>
<evidence type="ECO:0000256" key="5">
    <source>
        <dbReference type="ARBA" id="ARBA00022840"/>
    </source>
</evidence>
<evidence type="ECO:0000313" key="7">
    <source>
        <dbReference type="EMBL" id="MBC5664263.1"/>
    </source>
</evidence>
<dbReference type="CDD" id="cd01167">
    <property type="entry name" value="bac_FRK"/>
    <property type="match status" value="1"/>
</dbReference>
<comment type="caution">
    <text evidence="7">The sequence shown here is derived from an EMBL/GenBank/DDBJ whole genome shotgun (WGS) entry which is preliminary data.</text>
</comment>
<keyword evidence="8" id="KW-1185">Reference proteome</keyword>
<dbReference type="GO" id="GO:0016301">
    <property type="term" value="F:kinase activity"/>
    <property type="evidence" value="ECO:0007669"/>
    <property type="project" value="UniProtKB-KW"/>
</dbReference>
<evidence type="ECO:0000256" key="3">
    <source>
        <dbReference type="ARBA" id="ARBA00022741"/>
    </source>
</evidence>
<keyword evidence="4 7" id="KW-0418">Kinase</keyword>